<feature type="compositionally biased region" description="Low complexity" evidence="1">
    <location>
        <begin position="118"/>
        <end position="132"/>
    </location>
</feature>
<organism evidence="2 3">
    <name type="scientific">Apiosordaria backusii</name>
    <dbReference type="NCBI Taxonomy" id="314023"/>
    <lineage>
        <taxon>Eukaryota</taxon>
        <taxon>Fungi</taxon>
        <taxon>Dikarya</taxon>
        <taxon>Ascomycota</taxon>
        <taxon>Pezizomycotina</taxon>
        <taxon>Sordariomycetes</taxon>
        <taxon>Sordariomycetidae</taxon>
        <taxon>Sordariales</taxon>
        <taxon>Lasiosphaeriaceae</taxon>
        <taxon>Apiosordaria</taxon>
    </lineage>
</organism>
<sequence>MFPMDKLRKRMSRTTTTLEPVSVTFQVRLDSNNRHTKPIQVLQGSTTVGEFNKMVAKEFGIRAVKLRPLADMPKNLCDDDILTEHLNIKMGPLTVDEDISWSTTSRPGQKSPSEQGRSPSTSMSAAASAPASQLEKTEHIIDKNEQDAGAMQLNYTWATFTGKASITENKSRGEGQQYNLIGGDNDAFVQALRMCASAISK</sequence>
<feature type="region of interest" description="Disordered" evidence="1">
    <location>
        <begin position="98"/>
        <end position="134"/>
    </location>
</feature>
<evidence type="ECO:0000256" key="1">
    <source>
        <dbReference type="SAM" id="MobiDB-lite"/>
    </source>
</evidence>
<evidence type="ECO:0000313" key="2">
    <source>
        <dbReference type="EMBL" id="KAK0747601.1"/>
    </source>
</evidence>
<reference evidence="2" key="1">
    <citation type="submission" date="2023-06" db="EMBL/GenBank/DDBJ databases">
        <title>Genome-scale phylogeny and comparative genomics of the fungal order Sordariales.</title>
        <authorList>
            <consortium name="Lawrence Berkeley National Laboratory"/>
            <person name="Hensen N."/>
            <person name="Bonometti L."/>
            <person name="Westerberg I."/>
            <person name="Brannstrom I.O."/>
            <person name="Guillou S."/>
            <person name="Cros-Aarteil S."/>
            <person name="Calhoun S."/>
            <person name="Haridas S."/>
            <person name="Kuo A."/>
            <person name="Mondo S."/>
            <person name="Pangilinan J."/>
            <person name="Riley R."/>
            <person name="Labutti K."/>
            <person name="Andreopoulos B."/>
            <person name="Lipzen A."/>
            <person name="Chen C."/>
            <person name="Yanf M."/>
            <person name="Daum C."/>
            <person name="Ng V."/>
            <person name="Clum A."/>
            <person name="Steindorff A."/>
            <person name="Ohm R."/>
            <person name="Martin F."/>
            <person name="Silar P."/>
            <person name="Natvig D."/>
            <person name="Lalanne C."/>
            <person name="Gautier V."/>
            <person name="Ament-Velasquez S.L."/>
            <person name="Kruys A."/>
            <person name="Hutchinson M.I."/>
            <person name="Powell A.J."/>
            <person name="Barry K."/>
            <person name="Miller A.N."/>
            <person name="Grigoriev I.V."/>
            <person name="Debuchy R."/>
            <person name="Gladieux P."/>
            <person name="Thoren M.H."/>
            <person name="Johannesson H."/>
        </authorList>
    </citation>
    <scope>NUCLEOTIDE SEQUENCE</scope>
    <source>
        <strain evidence="2">CBS 540.89</strain>
    </source>
</reference>
<feature type="compositionally biased region" description="Polar residues" evidence="1">
    <location>
        <begin position="100"/>
        <end position="117"/>
    </location>
</feature>
<keyword evidence="3" id="KW-1185">Reference proteome</keyword>
<proteinExistence type="predicted"/>
<gene>
    <name evidence="2" type="ORF">B0T21DRAFT_354697</name>
</gene>
<dbReference type="AlphaFoldDB" id="A0AA40K6C3"/>
<dbReference type="EMBL" id="JAUKTV010000001">
    <property type="protein sequence ID" value="KAK0747601.1"/>
    <property type="molecule type" value="Genomic_DNA"/>
</dbReference>
<accession>A0AA40K6C3</accession>
<evidence type="ECO:0000313" key="3">
    <source>
        <dbReference type="Proteomes" id="UP001172159"/>
    </source>
</evidence>
<comment type="caution">
    <text evidence="2">The sequence shown here is derived from an EMBL/GenBank/DDBJ whole genome shotgun (WGS) entry which is preliminary data.</text>
</comment>
<protein>
    <submittedName>
        <fullName evidence="2">Uncharacterized protein</fullName>
    </submittedName>
</protein>
<name>A0AA40K6C3_9PEZI</name>
<dbReference type="Proteomes" id="UP001172159">
    <property type="component" value="Unassembled WGS sequence"/>
</dbReference>